<feature type="domain" description="Pilus formation protein N-terminal" evidence="2">
    <location>
        <begin position="28"/>
        <end position="98"/>
    </location>
</feature>
<evidence type="ECO:0000256" key="1">
    <source>
        <dbReference type="SAM" id="SignalP"/>
    </source>
</evidence>
<dbReference type="OrthoDB" id="9815749at2"/>
<accession>A0A5D4GNR3</accession>
<dbReference type="RefSeq" id="WP_148917062.1">
    <property type="nucleotide sequence ID" value="NZ_VSZS01000068.1"/>
</dbReference>
<reference evidence="3 4" key="2">
    <citation type="submission" date="2019-09" db="EMBL/GenBank/DDBJ databases">
        <title>Mesorhizobium sp. MaA-C15 isolated from Microcystis aeruginosa.</title>
        <authorList>
            <person name="Jeong S.E."/>
            <person name="Jin H.M."/>
            <person name="Jeon C.O."/>
        </authorList>
    </citation>
    <scope>NUCLEOTIDE SEQUENCE [LARGE SCALE GENOMIC DNA]</scope>
    <source>
        <strain evidence="3 4">MaA-C15</strain>
    </source>
</reference>
<sequence length="143" mass="15316">MARLWNKFAGSAIVAAGAVLFSHAAQASEPIQVLMNQAKIVKLARPADTIVIGNPEIADASVQDASTIVLTGKGFGVTNIVVLDQEGAAIVDEQIVVSRNFVNSVRVYRRSDMQTLSCTPYCESSFKNAAETQSEADMRRSAQ</sequence>
<organism evidence="3 4">
    <name type="scientific">Neoaquamicrobium microcysteis</name>
    <dbReference type="NCBI Taxonomy" id="2682781"/>
    <lineage>
        <taxon>Bacteria</taxon>
        <taxon>Pseudomonadati</taxon>
        <taxon>Pseudomonadota</taxon>
        <taxon>Alphaproteobacteria</taxon>
        <taxon>Hyphomicrobiales</taxon>
        <taxon>Phyllobacteriaceae</taxon>
        <taxon>Neoaquamicrobium</taxon>
    </lineage>
</organism>
<reference evidence="3 4" key="1">
    <citation type="submission" date="2019-08" db="EMBL/GenBank/DDBJ databases">
        <authorList>
            <person name="Seo Y.L."/>
        </authorList>
    </citation>
    <scope>NUCLEOTIDE SEQUENCE [LARGE SCALE GENOMIC DNA]</scope>
    <source>
        <strain evidence="3 4">MaA-C15</strain>
    </source>
</reference>
<feature type="signal peptide" evidence="1">
    <location>
        <begin position="1"/>
        <end position="27"/>
    </location>
</feature>
<evidence type="ECO:0000313" key="4">
    <source>
        <dbReference type="Proteomes" id="UP000323258"/>
    </source>
</evidence>
<dbReference type="AlphaFoldDB" id="A0A5D4GNR3"/>
<keyword evidence="1" id="KW-0732">Signal</keyword>
<dbReference type="EMBL" id="VSZS01000068">
    <property type="protein sequence ID" value="TYR29754.1"/>
    <property type="molecule type" value="Genomic_DNA"/>
</dbReference>
<evidence type="ECO:0000259" key="2">
    <source>
        <dbReference type="Pfam" id="PF13629"/>
    </source>
</evidence>
<feature type="chain" id="PRO_5023097311" description="Pilus formation protein N-terminal domain-containing protein" evidence="1">
    <location>
        <begin position="28"/>
        <end position="143"/>
    </location>
</feature>
<comment type="caution">
    <text evidence="3">The sequence shown here is derived from an EMBL/GenBank/DDBJ whole genome shotgun (WGS) entry which is preliminary data.</text>
</comment>
<gene>
    <name evidence="3" type="ORF">FY036_23235</name>
</gene>
<evidence type="ECO:0000313" key="3">
    <source>
        <dbReference type="EMBL" id="TYR29754.1"/>
    </source>
</evidence>
<dbReference type="Proteomes" id="UP000323258">
    <property type="component" value="Unassembled WGS sequence"/>
</dbReference>
<keyword evidence="4" id="KW-1185">Reference proteome</keyword>
<dbReference type="InterPro" id="IPR032789">
    <property type="entry name" value="T2SS-T3SS_pil_N"/>
</dbReference>
<proteinExistence type="predicted"/>
<dbReference type="Pfam" id="PF13629">
    <property type="entry name" value="T2SS-T3SS_pil_N"/>
    <property type="match status" value="1"/>
</dbReference>
<name>A0A5D4GNR3_9HYPH</name>
<protein>
    <recommendedName>
        <fullName evidence="2">Pilus formation protein N-terminal domain-containing protein</fullName>
    </recommendedName>
</protein>